<evidence type="ECO:0000256" key="9">
    <source>
        <dbReference type="ARBA" id="ARBA00023204"/>
    </source>
</evidence>
<dbReference type="SUPFAM" id="SSF47807">
    <property type="entry name" value="5' to 3' exonuclease, C-terminal subdomain"/>
    <property type="match status" value="1"/>
</dbReference>
<dbReference type="GO" id="GO:0008409">
    <property type="term" value="F:5'-3' exonuclease activity"/>
    <property type="evidence" value="ECO:0007669"/>
    <property type="project" value="InterPro"/>
</dbReference>
<dbReference type="GO" id="GO:0006261">
    <property type="term" value="P:DNA-templated DNA replication"/>
    <property type="evidence" value="ECO:0007669"/>
    <property type="project" value="InterPro"/>
</dbReference>
<evidence type="ECO:0000256" key="6">
    <source>
        <dbReference type="ARBA" id="ARBA00022763"/>
    </source>
</evidence>
<comment type="similarity">
    <text evidence="1">Belongs to the DNA polymerase type-A family.</text>
</comment>
<dbReference type="InterPro" id="IPR019760">
    <property type="entry name" value="DNA-dir_DNA_pol_A_CS"/>
</dbReference>
<evidence type="ECO:0000256" key="1">
    <source>
        <dbReference type="ARBA" id="ARBA00007705"/>
    </source>
</evidence>
<dbReference type="SUPFAM" id="SSF88723">
    <property type="entry name" value="PIN domain-like"/>
    <property type="match status" value="1"/>
</dbReference>
<feature type="domain" description="DNA-directed DNA polymerase family A palm" evidence="12">
    <location>
        <begin position="540"/>
        <end position="750"/>
    </location>
</feature>
<evidence type="ECO:0000256" key="2">
    <source>
        <dbReference type="ARBA" id="ARBA00012417"/>
    </source>
</evidence>
<dbReference type="EMBL" id="MFLU01000002">
    <property type="protein sequence ID" value="OGG76153.1"/>
    <property type="molecule type" value="Genomic_DNA"/>
</dbReference>
<dbReference type="Pfam" id="PF00476">
    <property type="entry name" value="DNA_pol_A"/>
    <property type="match status" value="1"/>
</dbReference>
<dbReference type="InterPro" id="IPR020045">
    <property type="entry name" value="DNA_polI_H3TH"/>
</dbReference>
<name>A0A1F6ERA2_9BACT</name>
<dbReference type="InterPro" id="IPR043502">
    <property type="entry name" value="DNA/RNA_pol_sf"/>
</dbReference>
<dbReference type="EC" id="2.7.7.7" evidence="2"/>
<dbReference type="STRING" id="1798507.A3A34_01530"/>
<dbReference type="SMART" id="SM00279">
    <property type="entry name" value="HhH2"/>
    <property type="match status" value="1"/>
</dbReference>
<proteinExistence type="inferred from homology"/>
<dbReference type="PANTHER" id="PTHR10133">
    <property type="entry name" value="DNA POLYMERASE I"/>
    <property type="match status" value="1"/>
</dbReference>
<dbReference type="CDD" id="cd09898">
    <property type="entry name" value="H3TH_53EXO"/>
    <property type="match status" value="1"/>
</dbReference>
<dbReference type="Gene3D" id="3.30.70.370">
    <property type="match status" value="1"/>
</dbReference>
<dbReference type="InterPro" id="IPR029060">
    <property type="entry name" value="PIN-like_dom_sf"/>
</dbReference>
<evidence type="ECO:0000256" key="8">
    <source>
        <dbReference type="ARBA" id="ARBA00023125"/>
    </source>
</evidence>
<dbReference type="CDD" id="cd09859">
    <property type="entry name" value="PIN_53EXO"/>
    <property type="match status" value="1"/>
</dbReference>
<comment type="catalytic activity">
    <reaction evidence="10">
        <text>DNA(n) + a 2'-deoxyribonucleoside 5'-triphosphate = DNA(n+1) + diphosphate</text>
        <dbReference type="Rhea" id="RHEA:22508"/>
        <dbReference type="Rhea" id="RHEA-COMP:17339"/>
        <dbReference type="Rhea" id="RHEA-COMP:17340"/>
        <dbReference type="ChEBI" id="CHEBI:33019"/>
        <dbReference type="ChEBI" id="CHEBI:61560"/>
        <dbReference type="ChEBI" id="CHEBI:173112"/>
        <dbReference type="EC" id="2.7.7.7"/>
    </reaction>
</comment>
<accession>A0A1F6ERA2</accession>
<evidence type="ECO:0000256" key="10">
    <source>
        <dbReference type="ARBA" id="ARBA00049244"/>
    </source>
</evidence>
<dbReference type="AlphaFoldDB" id="A0A1F6ERA2"/>
<dbReference type="GO" id="GO:0006302">
    <property type="term" value="P:double-strand break repair"/>
    <property type="evidence" value="ECO:0007669"/>
    <property type="project" value="TreeGrafter"/>
</dbReference>
<dbReference type="CDD" id="cd08637">
    <property type="entry name" value="DNA_pol_A_pol_I_C"/>
    <property type="match status" value="1"/>
</dbReference>
<keyword evidence="7" id="KW-0239">DNA-directed DNA polymerase</keyword>
<dbReference type="InterPro" id="IPR002298">
    <property type="entry name" value="DNA_polymerase_A"/>
</dbReference>
<evidence type="ECO:0000259" key="12">
    <source>
        <dbReference type="SMART" id="SM00482"/>
    </source>
</evidence>
<evidence type="ECO:0000259" key="11">
    <source>
        <dbReference type="SMART" id="SM00475"/>
    </source>
</evidence>
<dbReference type="Pfam" id="PF01367">
    <property type="entry name" value="5_3_exonuc"/>
    <property type="match status" value="1"/>
</dbReference>
<dbReference type="SMART" id="SM00475">
    <property type="entry name" value="53EXOc"/>
    <property type="match status" value="1"/>
</dbReference>
<dbReference type="GO" id="GO:0003677">
    <property type="term" value="F:DNA binding"/>
    <property type="evidence" value="ECO:0007669"/>
    <property type="project" value="UniProtKB-KW"/>
</dbReference>
<sequence length="796" mass="88195">MVYKKTLKRLVILDSHAIIHRAYHALPDFSSSKGEPTGALYGLISMLLKITADLKPDYIVAARDLPGPTNRHTLYKEYKGTRPKADKELVSQLEAAPKVFAAFGIPLHEAAGFEADDVIGTIVKKLVREKNIEIVIASGDLDTLQLVEGSRVKVYTMRQGLSDTVLYDEGKVRERFGFVPALLPDYKGLRGDPSDNIKGIAGVGEKTATELVKKFGSLEKIYGALKKDAQALEKAGFTKRSIELVVDGEKDALFSKKLAVILESAPISFSLPKREWCLADYAAAVTSLCDEFEFRSLKERVLKATGAKTSEEKSNGTLFPSVDAQLLKEVSLALWLLHSDTTNPTLEDIFQYAHTRDFEKARKNICEELEKTGRLKEVYETIERSLVPVVERMNAVGVLLDVPYLKGLAKEYEKELHVVAGRIMKYAGREFNVSSPRQLAEVLFDELKLAPARQKLTSGGARTTREEELAKLSGQHPIVDDVLLYRELKKLLSTYVSKLPKLIGSDGRLHTEFVQSGTTTGRMSSQNPNMQNIPIQGERGKHIRRAFVAPPGSVLAALDYSQIELRLAAGLSGDKNLVSVFKSGGDVHSSVASLVFSVPRGKVDYEMRRRAKVINFGILYGMGVVSLRSSLGADVEREEAQTFLDNYFKNFSDLARFIEKTKTDAARRGFTETFFGRRRYFSGLHSPLPQVRAQAERMAINAPIQGSSADITKLAMVNVDHMLEKRGWGANARLVLQIHDELVYELDEKHAEEIAREIKGVMESVVPASKLSGVPIVADASLGPNWGELKKLEARS</sequence>
<dbReference type="Gene3D" id="1.20.1060.10">
    <property type="entry name" value="Taq DNA Polymerase, Chain T, domain 4"/>
    <property type="match status" value="1"/>
</dbReference>
<dbReference type="Gene3D" id="3.40.50.1010">
    <property type="entry name" value="5'-nuclease"/>
    <property type="match status" value="1"/>
</dbReference>
<keyword evidence="3" id="KW-0808">Transferase</keyword>
<evidence type="ECO:0000256" key="4">
    <source>
        <dbReference type="ARBA" id="ARBA00022695"/>
    </source>
</evidence>
<dbReference type="FunFam" id="1.10.150.20:FF:000002">
    <property type="entry name" value="DNA polymerase I"/>
    <property type="match status" value="1"/>
</dbReference>
<dbReference type="InterPro" id="IPR020046">
    <property type="entry name" value="5-3_exonucl_a-hlix_arch_N"/>
</dbReference>
<dbReference type="PRINTS" id="PR00868">
    <property type="entry name" value="DNAPOLI"/>
</dbReference>
<evidence type="ECO:0000256" key="5">
    <source>
        <dbReference type="ARBA" id="ARBA00022705"/>
    </source>
</evidence>
<keyword evidence="9" id="KW-0234">DNA repair</keyword>
<evidence type="ECO:0000256" key="7">
    <source>
        <dbReference type="ARBA" id="ARBA00022932"/>
    </source>
</evidence>
<reference evidence="13 14" key="1">
    <citation type="journal article" date="2016" name="Nat. Commun.">
        <title>Thousands of microbial genomes shed light on interconnected biogeochemical processes in an aquifer system.</title>
        <authorList>
            <person name="Anantharaman K."/>
            <person name="Brown C.T."/>
            <person name="Hug L.A."/>
            <person name="Sharon I."/>
            <person name="Castelle C.J."/>
            <person name="Probst A.J."/>
            <person name="Thomas B.C."/>
            <person name="Singh A."/>
            <person name="Wilkins M.J."/>
            <person name="Karaoz U."/>
            <person name="Brodie E.L."/>
            <person name="Williams K.H."/>
            <person name="Hubbard S.S."/>
            <person name="Banfield J.F."/>
        </authorList>
    </citation>
    <scope>NUCLEOTIDE SEQUENCE [LARGE SCALE GENOMIC DNA]</scope>
</reference>
<comment type="caution">
    <text evidence="13">The sequence shown here is derived from an EMBL/GenBank/DDBJ whole genome shotgun (WGS) entry which is preliminary data.</text>
</comment>
<dbReference type="Pfam" id="PF02739">
    <property type="entry name" value="5_3_exonuc_N"/>
    <property type="match status" value="1"/>
</dbReference>
<evidence type="ECO:0000313" key="14">
    <source>
        <dbReference type="Proteomes" id="UP000178587"/>
    </source>
</evidence>
<keyword evidence="6" id="KW-0227">DNA damage</keyword>
<keyword evidence="5" id="KW-0235">DNA replication</keyword>
<dbReference type="Gene3D" id="1.10.150.20">
    <property type="entry name" value="5' to 3' exonuclease, C-terminal subdomain"/>
    <property type="match status" value="2"/>
</dbReference>
<dbReference type="Proteomes" id="UP000178587">
    <property type="component" value="Unassembled WGS sequence"/>
</dbReference>
<dbReference type="InterPro" id="IPR008918">
    <property type="entry name" value="HhH2"/>
</dbReference>
<dbReference type="SUPFAM" id="SSF56672">
    <property type="entry name" value="DNA/RNA polymerases"/>
    <property type="match status" value="1"/>
</dbReference>
<evidence type="ECO:0000313" key="13">
    <source>
        <dbReference type="EMBL" id="OGG76153.1"/>
    </source>
</evidence>
<dbReference type="SMART" id="SM00482">
    <property type="entry name" value="POLAc"/>
    <property type="match status" value="1"/>
</dbReference>
<dbReference type="InterPro" id="IPR001098">
    <property type="entry name" value="DNA-dir_DNA_pol_A_palm_dom"/>
</dbReference>
<dbReference type="InterPro" id="IPR002421">
    <property type="entry name" value="5-3_exonuclease"/>
</dbReference>
<dbReference type="PANTHER" id="PTHR10133:SF27">
    <property type="entry name" value="DNA POLYMERASE NU"/>
    <property type="match status" value="1"/>
</dbReference>
<evidence type="ECO:0000256" key="3">
    <source>
        <dbReference type="ARBA" id="ARBA00022679"/>
    </source>
</evidence>
<organism evidence="13 14">
    <name type="scientific">Candidatus Kaiserbacteria bacterium RIFCSPLOWO2_01_FULL_50_24</name>
    <dbReference type="NCBI Taxonomy" id="1798507"/>
    <lineage>
        <taxon>Bacteria</taxon>
        <taxon>Candidatus Kaiseribacteriota</taxon>
    </lineage>
</organism>
<keyword evidence="4" id="KW-0548">Nucleotidyltransferase</keyword>
<dbReference type="PROSITE" id="PS00447">
    <property type="entry name" value="DNA_POLYMERASE_A"/>
    <property type="match status" value="1"/>
</dbReference>
<keyword evidence="8" id="KW-0238">DNA-binding</keyword>
<protein>
    <recommendedName>
        <fullName evidence="2">DNA-directed DNA polymerase</fullName>
        <ecNumber evidence="2">2.7.7.7</ecNumber>
    </recommendedName>
</protein>
<dbReference type="GO" id="GO:0003887">
    <property type="term" value="F:DNA-directed DNA polymerase activity"/>
    <property type="evidence" value="ECO:0007669"/>
    <property type="project" value="UniProtKB-KW"/>
</dbReference>
<dbReference type="InterPro" id="IPR036279">
    <property type="entry name" value="5-3_exonuclease_C_sf"/>
</dbReference>
<gene>
    <name evidence="13" type="ORF">A3A34_01530</name>
</gene>
<feature type="domain" description="5'-3' exonuclease" evidence="11">
    <location>
        <begin position="8"/>
        <end position="277"/>
    </location>
</feature>